<reference evidence="1 2" key="1">
    <citation type="submission" date="2016-07" db="EMBL/GenBank/DDBJ databases">
        <title>Draft genome sequence of Methyloligella halotolerans C2T (VKM B-2706T=CCUG 61687T=DSM 25045T), a halotolerant polyhydroxybutyrate accumulating methylotroph.</title>
        <authorList>
            <person name="Vasilenko O.V."/>
            <person name="Doronina N.V."/>
            <person name="Poroshina M.N."/>
            <person name="Tarlachkov S.V."/>
            <person name="Trotsenko Y.A."/>
        </authorList>
    </citation>
    <scope>NUCLEOTIDE SEQUENCE [LARGE SCALE GENOMIC DNA]</scope>
    <source>
        <strain evidence="1 2">VKM B-2706</strain>
    </source>
</reference>
<evidence type="ECO:0000313" key="1">
    <source>
        <dbReference type="EMBL" id="ODA68830.1"/>
    </source>
</evidence>
<organism evidence="1 2">
    <name type="scientific">Methyloligella halotolerans</name>
    <dbReference type="NCBI Taxonomy" id="1177755"/>
    <lineage>
        <taxon>Bacteria</taxon>
        <taxon>Pseudomonadati</taxon>
        <taxon>Pseudomonadota</taxon>
        <taxon>Alphaproteobacteria</taxon>
        <taxon>Hyphomicrobiales</taxon>
        <taxon>Hyphomicrobiaceae</taxon>
        <taxon>Methyloligella</taxon>
    </lineage>
</organism>
<name>A0A1E2S353_9HYPH</name>
<protein>
    <submittedName>
        <fullName evidence="1">Uncharacterized protein</fullName>
    </submittedName>
</protein>
<dbReference type="AlphaFoldDB" id="A0A1E2S353"/>
<evidence type="ECO:0000313" key="2">
    <source>
        <dbReference type="Proteomes" id="UP000095087"/>
    </source>
</evidence>
<proteinExistence type="predicted"/>
<dbReference type="Proteomes" id="UP000095087">
    <property type="component" value="Unassembled WGS sequence"/>
</dbReference>
<dbReference type="EMBL" id="MASI01000001">
    <property type="protein sequence ID" value="ODA68830.1"/>
    <property type="molecule type" value="Genomic_DNA"/>
</dbReference>
<accession>A0A1E2S353</accession>
<gene>
    <name evidence="1" type="ORF">A7A08_00664</name>
</gene>
<comment type="caution">
    <text evidence="1">The sequence shown here is derived from an EMBL/GenBank/DDBJ whole genome shotgun (WGS) entry which is preliminary data.</text>
</comment>
<keyword evidence="2" id="KW-1185">Reference proteome</keyword>
<sequence>MALIVGHETVDQRLACDALKTRIEGGADGETAAVELVLAEAVEHLASDFLGEILRCEDAGSGGPARHAEGLGLGLLALLRCCVAILHDAVDHPVATGDGTIGMAERVVVARRLRQGRQVGGVGQGQLGEGLVPIAESGSGNAVGPDAR</sequence>